<keyword evidence="2" id="KW-0489">Methyltransferase</keyword>
<accession>A0A4U1BAG6</accession>
<gene>
    <name evidence="2" type="ORF">FCL40_14940</name>
</gene>
<evidence type="ECO:0000313" key="2">
    <source>
        <dbReference type="EMBL" id="TKB47823.1"/>
    </source>
</evidence>
<protein>
    <submittedName>
        <fullName evidence="2">Class I SAM-dependent methyltransferase</fullName>
    </submittedName>
</protein>
<evidence type="ECO:0000259" key="1">
    <source>
        <dbReference type="Pfam" id="PF08241"/>
    </source>
</evidence>
<keyword evidence="2" id="KW-0808">Transferase</keyword>
<dbReference type="SUPFAM" id="SSF53335">
    <property type="entry name" value="S-adenosyl-L-methionine-dependent methyltransferases"/>
    <property type="match status" value="1"/>
</dbReference>
<feature type="domain" description="Methyltransferase type 11" evidence="1">
    <location>
        <begin position="14"/>
        <end position="64"/>
    </location>
</feature>
<keyword evidence="3" id="KW-1185">Reference proteome</keyword>
<sequence length="162" mass="18430">MTLANLPEQDLPENHGRFRFLVADGCDLSRHEDNSFHLVHSNSVIEHVGEWSRMKQFASEVARVGQGYFVQTPHYWFPVEPHCLTPCFHWLPRPWRLALVQRFALGNWPRAAGLDDAVRIVDSARLLNRPMMAQLFPGASLLDERLAGLPKSIIAIRPPSLS</sequence>
<dbReference type="EMBL" id="SWCI01000012">
    <property type="protein sequence ID" value="TKB47823.1"/>
    <property type="molecule type" value="Genomic_DNA"/>
</dbReference>
<reference evidence="2 3" key="1">
    <citation type="submission" date="2019-04" db="EMBL/GenBank/DDBJ databases">
        <authorList>
            <person name="Hwang J.C."/>
        </authorList>
    </citation>
    <scope>NUCLEOTIDE SEQUENCE [LARGE SCALE GENOMIC DNA]</scope>
    <source>
        <strain evidence="2 3">IMCC35001</strain>
    </source>
</reference>
<dbReference type="Gene3D" id="3.40.50.150">
    <property type="entry name" value="Vaccinia Virus protein VP39"/>
    <property type="match status" value="1"/>
</dbReference>
<dbReference type="Pfam" id="PF08241">
    <property type="entry name" value="Methyltransf_11"/>
    <property type="match status" value="1"/>
</dbReference>
<dbReference type="InterPro" id="IPR029063">
    <property type="entry name" value="SAM-dependent_MTases_sf"/>
</dbReference>
<dbReference type="OrthoDB" id="932345at2"/>
<dbReference type="GO" id="GO:0008757">
    <property type="term" value="F:S-adenosylmethionine-dependent methyltransferase activity"/>
    <property type="evidence" value="ECO:0007669"/>
    <property type="project" value="InterPro"/>
</dbReference>
<name>A0A4U1BAG6_9GAMM</name>
<dbReference type="Proteomes" id="UP000305674">
    <property type="component" value="Unassembled WGS sequence"/>
</dbReference>
<comment type="caution">
    <text evidence="2">The sequence shown here is derived from an EMBL/GenBank/DDBJ whole genome shotgun (WGS) entry which is preliminary data.</text>
</comment>
<organism evidence="2 3">
    <name type="scientific">Ferrimonas sediminicola</name>
    <dbReference type="NCBI Taxonomy" id="2569538"/>
    <lineage>
        <taxon>Bacteria</taxon>
        <taxon>Pseudomonadati</taxon>
        <taxon>Pseudomonadota</taxon>
        <taxon>Gammaproteobacteria</taxon>
        <taxon>Alteromonadales</taxon>
        <taxon>Ferrimonadaceae</taxon>
        <taxon>Ferrimonas</taxon>
    </lineage>
</organism>
<proteinExistence type="predicted"/>
<dbReference type="GO" id="GO:0032259">
    <property type="term" value="P:methylation"/>
    <property type="evidence" value="ECO:0007669"/>
    <property type="project" value="UniProtKB-KW"/>
</dbReference>
<dbReference type="InterPro" id="IPR013216">
    <property type="entry name" value="Methyltransf_11"/>
</dbReference>
<evidence type="ECO:0000313" key="3">
    <source>
        <dbReference type="Proteomes" id="UP000305674"/>
    </source>
</evidence>
<dbReference type="AlphaFoldDB" id="A0A4U1BAG6"/>